<dbReference type="CDD" id="cd04301">
    <property type="entry name" value="NAT_SF"/>
    <property type="match status" value="1"/>
</dbReference>
<dbReference type="KEGG" id="niy:FQ775_07045"/>
<name>A0A5B8KX56_9HYPH</name>
<gene>
    <name evidence="1" type="ORF">FQ775_07045</name>
</gene>
<dbReference type="InterPro" id="IPR016181">
    <property type="entry name" value="Acyl_CoA_acyltransferase"/>
</dbReference>
<dbReference type="SUPFAM" id="SSF55729">
    <property type="entry name" value="Acyl-CoA N-acyltransferases (Nat)"/>
    <property type="match status" value="1"/>
</dbReference>
<dbReference type="AlphaFoldDB" id="A0A5B8KX56"/>
<dbReference type="RefSeq" id="WP_146298805.1">
    <property type="nucleotide sequence ID" value="NZ_CP042301.2"/>
</dbReference>
<evidence type="ECO:0000313" key="1">
    <source>
        <dbReference type="EMBL" id="QDZ00156.1"/>
    </source>
</evidence>
<proteinExistence type="predicted"/>
<dbReference type="OrthoDB" id="8100468at2"/>
<sequence>MSGYFGSEEQQRLQRQAEANADLITNTPGACQTGRTMGCDDPDKLGWDRITEFLDRDGICGFRLLSPEAADQIRARLLGQDYRFDAWDVFLAPRAAALAAAEAILARGLPDGLAELDRPTDPKSEYVTKIQVLMNAAGVVPFSGSLLVGALGPATTTVIGDRHGEIVAAAHCYLPHNAHSPYHRYAWGGLVAVLESKRGSGLGSYINARMIVSAFRDLDATHIYELVSATNVSSRKMVVASGLRLEPTLICGVVAAKKGARFTR</sequence>
<organism evidence="1 2">
    <name type="scientific">Nitratireductor mangrovi</name>
    <dbReference type="NCBI Taxonomy" id="2599600"/>
    <lineage>
        <taxon>Bacteria</taxon>
        <taxon>Pseudomonadati</taxon>
        <taxon>Pseudomonadota</taxon>
        <taxon>Alphaproteobacteria</taxon>
        <taxon>Hyphomicrobiales</taxon>
        <taxon>Phyllobacteriaceae</taxon>
        <taxon>Nitratireductor</taxon>
    </lineage>
</organism>
<dbReference type="EMBL" id="CP042301">
    <property type="protein sequence ID" value="QDZ00156.1"/>
    <property type="molecule type" value="Genomic_DNA"/>
</dbReference>
<dbReference type="Proteomes" id="UP000321389">
    <property type="component" value="Chromosome"/>
</dbReference>
<dbReference type="Gene3D" id="3.40.630.30">
    <property type="match status" value="1"/>
</dbReference>
<dbReference type="GO" id="GO:0016740">
    <property type="term" value="F:transferase activity"/>
    <property type="evidence" value="ECO:0007669"/>
    <property type="project" value="UniProtKB-KW"/>
</dbReference>
<reference evidence="1" key="1">
    <citation type="submission" date="2020-04" db="EMBL/GenBank/DDBJ databases">
        <title>Nitratireductor sp. nov. isolated from mangrove soil.</title>
        <authorList>
            <person name="Ye Y."/>
        </authorList>
    </citation>
    <scope>NUCLEOTIDE SEQUENCE</scope>
    <source>
        <strain evidence="1">SY7</strain>
    </source>
</reference>
<accession>A0A5B8KX56</accession>
<evidence type="ECO:0000313" key="2">
    <source>
        <dbReference type="Proteomes" id="UP000321389"/>
    </source>
</evidence>
<protein>
    <submittedName>
        <fullName evidence="1">GNAT family N-acetyltransferase</fullName>
    </submittedName>
</protein>
<keyword evidence="2" id="KW-1185">Reference proteome</keyword>